<accession>A0ABZ0VH92</accession>
<proteinExistence type="predicted"/>
<evidence type="ECO:0000259" key="2">
    <source>
        <dbReference type="Pfam" id="PF10099"/>
    </source>
</evidence>
<name>A0ABZ0VH92_9MICO</name>
<dbReference type="Proteomes" id="UP001324533">
    <property type="component" value="Chromosome"/>
</dbReference>
<evidence type="ECO:0000313" key="3">
    <source>
        <dbReference type="EMBL" id="WQB71870.1"/>
    </source>
</evidence>
<dbReference type="EMBL" id="CP139779">
    <property type="protein sequence ID" value="WQB71870.1"/>
    <property type="molecule type" value="Genomic_DNA"/>
</dbReference>
<gene>
    <name evidence="3" type="ORF">T9R20_07955</name>
</gene>
<keyword evidence="1" id="KW-0472">Membrane</keyword>
<feature type="domain" description="Anti-sigma K factor RskA C-terminal" evidence="2">
    <location>
        <begin position="134"/>
        <end position="257"/>
    </location>
</feature>
<protein>
    <submittedName>
        <fullName evidence="3">Anti-sigma factor</fullName>
    </submittedName>
</protein>
<organism evidence="3 4">
    <name type="scientific">Microbacterium invictum</name>
    <dbReference type="NCBI Taxonomy" id="515415"/>
    <lineage>
        <taxon>Bacteria</taxon>
        <taxon>Bacillati</taxon>
        <taxon>Actinomycetota</taxon>
        <taxon>Actinomycetes</taxon>
        <taxon>Micrococcales</taxon>
        <taxon>Microbacteriaceae</taxon>
        <taxon>Microbacterium</taxon>
    </lineage>
</organism>
<sequence length="267" mass="27700">MPHLESHLDPEVLTLLAIGEPVATPAEQDHLSTCPRCGGELSALSRTVVAGRSTVLLEDLESPPERVWSRISEELGFSGSTAISDAAAASEIDPAAETVRLEPADAGERAAAESGGAPAPARRRTGLLRGLFVLAASVAILGVAVGGWALTRQATVVELASAELAAFPDHPGAEGSAVVVERGDERVIEVTLDADVDPGSNREVWLITEDATSIVSLGMLEGQTGEFVVPADIDLREYVLVDVSDEPVDGDPAHSGDSIVRGALDFA</sequence>
<evidence type="ECO:0000313" key="4">
    <source>
        <dbReference type="Proteomes" id="UP001324533"/>
    </source>
</evidence>
<keyword evidence="1" id="KW-1133">Transmembrane helix</keyword>
<dbReference type="InterPro" id="IPR018764">
    <property type="entry name" value="RskA_C"/>
</dbReference>
<dbReference type="Pfam" id="PF10099">
    <property type="entry name" value="RskA_C"/>
    <property type="match status" value="1"/>
</dbReference>
<keyword evidence="4" id="KW-1185">Reference proteome</keyword>
<dbReference type="RefSeq" id="WP_322411983.1">
    <property type="nucleotide sequence ID" value="NZ_CP139779.1"/>
</dbReference>
<evidence type="ECO:0000256" key="1">
    <source>
        <dbReference type="SAM" id="Phobius"/>
    </source>
</evidence>
<keyword evidence="1" id="KW-0812">Transmembrane</keyword>
<feature type="transmembrane region" description="Helical" evidence="1">
    <location>
        <begin position="131"/>
        <end position="150"/>
    </location>
</feature>
<reference evidence="3 4" key="1">
    <citation type="submission" date="2023-06" db="EMBL/GenBank/DDBJ databases">
        <title>Rock-solubilizing bacteria, Microbacterium invictum, promotes re-establishment of vegetation in rocky wasteland by accelerating rock bio-weathering and reshaping soil bacterial community.</title>
        <authorList>
            <person name="Liu C."/>
        </authorList>
    </citation>
    <scope>NUCLEOTIDE SEQUENCE [LARGE SCALE GENOMIC DNA]</scope>
    <source>
        <strain evidence="3 4">X-18</strain>
    </source>
</reference>